<proteinExistence type="predicted"/>
<dbReference type="SUPFAM" id="SSF50630">
    <property type="entry name" value="Acid proteases"/>
    <property type="match status" value="1"/>
</dbReference>
<dbReference type="InterPro" id="IPR018061">
    <property type="entry name" value="Retropepsins"/>
</dbReference>
<feature type="region of interest" description="Disordered" evidence="2">
    <location>
        <begin position="135"/>
        <end position="163"/>
    </location>
</feature>
<dbReference type="PANTHER" id="PTHR33327:SF3">
    <property type="entry name" value="RNA-DIRECTED DNA POLYMERASE"/>
    <property type="match status" value="1"/>
</dbReference>
<dbReference type="Gene3D" id="2.40.70.10">
    <property type="entry name" value="Acid Proteases"/>
    <property type="match status" value="1"/>
</dbReference>
<dbReference type="PROSITE" id="PS50175">
    <property type="entry name" value="ASP_PROT_RETROV"/>
    <property type="match status" value="1"/>
</dbReference>
<dbReference type="Proteomes" id="UP000269396">
    <property type="component" value="Unassembled WGS sequence"/>
</dbReference>
<dbReference type="InterPro" id="IPR021109">
    <property type="entry name" value="Peptidase_aspartic_dom_sf"/>
</dbReference>
<sequence length="334" mass="38734">MITSGVSEPCEKLKRSTFKREDQTDLRRLDQLLNNIDLQHGPATDMLRRVREVIGQRTFDNRLFKQRFSSKLPQQVQAVLVSFHNNALYELAASSDRIIEITKSSNTEVFSAKEKPQTTQNDITEPCHSLTRYLQLRSDRKRSHTPRRSTSRRRSISRPRETDNSDWCWYHYRKSQKTMQFFKLKINRHEKRFAKLPSRHALMAIVADEHSRLLYVTDVTTRVRYLLDTGAEVSVLPANPDDRLHESVLNLQAANGKPIATHGKKYVYLNVSLRKPIHWIFVVADVPMPIIGIDLLQHHNLIIDKRKWRLVDGNTKLAVCVTSFSGCRLSPVTI</sequence>
<feature type="compositionally biased region" description="Basic residues" evidence="2">
    <location>
        <begin position="139"/>
        <end position="157"/>
    </location>
</feature>
<dbReference type="CDD" id="cd06094">
    <property type="entry name" value="RP_Saci_like"/>
    <property type="match status" value="1"/>
</dbReference>
<dbReference type="EMBL" id="UZAL01007281">
    <property type="protein sequence ID" value="VDO97908.1"/>
    <property type="molecule type" value="Genomic_DNA"/>
</dbReference>
<reference evidence="3 4" key="1">
    <citation type="submission" date="2018-11" db="EMBL/GenBank/DDBJ databases">
        <authorList>
            <consortium name="Pathogen Informatics"/>
        </authorList>
    </citation>
    <scope>NUCLEOTIDE SEQUENCE [LARGE SCALE GENOMIC DNA]</scope>
    <source>
        <strain>Denwood</strain>
        <strain evidence="4">Zambia</strain>
    </source>
</reference>
<dbReference type="Pfam" id="PF00077">
    <property type="entry name" value="RVP"/>
    <property type="match status" value="1"/>
</dbReference>
<dbReference type="AlphaFoldDB" id="A0A183NNH9"/>
<dbReference type="GO" id="GO:0006508">
    <property type="term" value="P:proteolysis"/>
    <property type="evidence" value="ECO:0007669"/>
    <property type="project" value="InterPro"/>
</dbReference>
<keyword evidence="1" id="KW-0378">Hydrolase</keyword>
<dbReference type="STRING" id="31246.A0A183NNH9"/>
<gene>
    <name evidence="3" type="ORF">SMTD_LOCUS3665</name>
</gene>
<protein>
    <submittedName>
        <fullName evidence="3">Uncharacterized protein</fullName>
    </submittedName>
</protein>
<evidence type="ECO:0000256" key="2">
    <source>
        <dbReference type="SAM" id="MobiDB-lite"/>
    </source>
</evidence>
<organism evidence="3 4">
    <name type="scientific">Schistosoma mattheei</name>
    <dbReference type="NCBI Taxonomy" id="31246"/>
    <lineage>
        <taxon>Eukaryota</taxon>
        <taxon>Metazoa</taxon>
        <taxon>Spiralia</taxon>
        <taxon>Lophotrochozoa</taxon>
        <taxon>Platyhelminthes</taxon>
        <taxon>Trematoda</taxon>
        <taxon>Digenea</taxon>
        <taxon>Strigeidida</taxon>
        <taxon>Schistosomatoidea</taxon>
        <taxon>Schistosomatidae</taxon>
        <taxon>Schistosoma</taxon>
    </lineage>
</organism>
<evidence type="ECO:0000313" key="3">
    <source>
        <dbReference type="EMBL" id="VDO97908.1"/>
    </source>
</evidence>
<dbReference type="GO" id="GO:0004190">
    <property type="term" value="F:aspartic-type endopeptidase activity"/>
    <property type="evidence" value="ECO:0007669"/>
    <property type="project" value="InterPro"/>
</dbReference>
<dbReference type="InterPro" id="IPR034132">
    <property type="entry name" value="RP_Saci-like"/>
</dbReference>
<name>A0A183NNH9_9TREM</name>
<feature type="non-terminal residue" evidence="3">
    <location>
        <position position="334"/>
    </location>
</feature>
<evidence type="ECO:0000313" key="4">
    <source>
        <dbReference type="Proteomes" id="UP000269396"/>
    </source>
</evidence>
<keyword evidence="4" id="KW-1185">Reference proteome</keyword>
<dbReference type="PANTHER" id="PTHR33327">
    <property type="entry name" value="ENDONUCLEASE"/>
    <property type="match status" value="1"/>
</dbReference>
<evidence type="ECO:0000256" key="1">
    <source>
        <dbReference type="ARBA" id="ARBA00022801"/>
    </source>
</evidence>
<dbReference type="InterPro" id="IPR001995">
    <property type="entry name" value="Peptidase_A2_cat"/>
</dbReference>
<accession>A0A183NNH9</accession>